<keyword evidence="2" id="KW-1185">Reference proteome</keyword>
<proteinExistence type="predicted"/>
<dbReference type="EMBL" id="CM023481">
    <property type="protein sequence ID" value="KAH6947728.1"/>
    <property type="molecule type" value="Genomic_DNA"/>
</dbReference>
<reference evidence="1" key="1">
    <citation type="submission" date="2020-05" db="EMBL/GenBank/DDBJ databases">
        <title>Large-scale comparative analyses of tick genomes elucidate their genetic diversity and vector capacities.</title>
        <authorList>
            <person name="Jia N."/>
            <person name="Wang J."/>
            <person name="Shi W."/>
            <person name="Du L."/>
            <person name="Sun Y."/>
            <person name="Zhan W."/>
            <person name="Jiang J."/>
            <person name="Wang Q."/>
            <person name="Zhang B."/>
            <person name="Ji P."/>
            <person name="Sakyi L.B."/>
            <person name="Cui X."/>
            <person name="Yuan T."/>
            <person name="Jiang B."/>
            <person name="Yang W."/>
            <person name="Lam T.T.-Y."/>
            <person name="Chang Q."/>
            <person name="Ding S."/>
            <person name="Wang X."/>
            <person name="Zhu J."/>
            <person name="Ruan X."/>
            <person name="Zhao L."/>
            <person name="Wei J."/>
            <person name="Que T."/>
            <person name="Du C."/>
            <person name="Cheng J."/>
            <person name="Dai P."/>
            <person name="Han X."/>
            <person name="Huang E."/>
            <person name="Gao Y."/>
            <person name="Liu J."/>
            <person name="Shao H."/>
            <person name="Ye R."/>
            <person name="Li L."/>
            <person name="Wei W."/>
            <person name="Wang X."/>
            <person name="Wang C."/>
            <person name="Yang T."/>
            <person name="Huo Q."/>
            <person name="Li W."/>
            <person name="Guo W."/>
            <person name="Chen H."/>
            <person name="Zhou L."/>
            <person name="Ni X."/>
            <person name="Tian J."/>
            <person name="Zhou Y."/>
            <person name="Sheng Y."/>
            <person name="Liu T."/>
            <person name="Pan Y."/>
            <person name="Xia L."/>
            <person name="Li J."/>
            <person name="Zhao F."/>
            <person name="Cao W."/>
        </authorList>
    </citation>
    <scope>NUCLEOTIDE SEQUENCE</scope>
    <source>
        <strain evidence="1">Hyas-2018</strain>
    </source>
</reference>
<evidence type="ECO:0000313" key="1">
    <source>
        <dbReference type="EMBL" id="KAH6947728.1"/>
    </source>
</evidence>
<evidence type="ECO:0000313" key="2">
    <source>
        <dbReference type="Proteomes" id="UP000821845"/>
    </source>
</evidence>
<dbReference type="Proteomes" id="UP000821845">
    <property type="component" value="Chromosome 1"/>
</dbReference>
<comment type="caution">
    <text evidence="1">The sequence shown here is derived from an EMBL/GenBank/DDBJ whole genome shotgun (WGS) entry which is preliminary data.</text>
</comment>
<sequence length="250" mass="28383">MEMAAIMSEQPAFSAELLIDAIKQHPVLFDKSHPRYKEVEFKKELWMKIAADLGVTGTRHNGHGDQLGMFLIGLHPSEQQKIHDELDTIFGSDKHRPVTSDDLKEMKYLECCIKEAQRLYPSVNFLTRECEEPLKLVCTVTFPAGTIVRVSVYSLHRDESVFPKPEEFHPERFFPENVKGRHPFAYIPFSAGPRNCIATGFSKYIPLPGRHLFLAYITLPEAPVLLSPFIECLVRASAHIATLPAMSPMY</sequence>
<gene>
    <name evidence="1" type="ORF">HPB50_021086</name>
</gene>
<accession>A0ACB7TKZ8</accession>
<organism evidence="1 2">
    <name type="scientific">Hyalomma asiaticum</name>
    <name type="common">Tick</name>
    <dbReference type="NCBI Taxonomy" id="266040"/>
    <lineage>
        <taxon>Eukaryota</taxon>
        <taxon>Metazoa</taxon>
        <taxon>Ecdysozoa</taxon>
        <taxon>Arthropoda</taxon>
        <taxon>Chelicerata</taxon>
        <taxon>Arachnida</taxon>
        <taxon>Acari</taxon>
        <taxon>Parasitiformes</taxon>
        <taxon>Ixodida</taxon>
        <taxon>Ixodoidea</taxon>
        <taxon>Ixodidae</taxon>
        <taxon>Hyalomminae</taxon>
        <taxon>Hyalomma</taxon>
    </lineage>
</organism>
<protein>
    <submittedName>
        <fullName evidence="1">Uncharacterized protein</fullName>
    </submittedName>
</protein>
<name>A0ACB7TKZ8_HYAAI</name>